<proteinExistence type="predicted"/>
<evidence type="ECO:0000313" key="4">
    <source>
        <dbReference type="Proteomes" id="UP001050691"/>
    </source>
</evidence>
<feature type="compositionally biased region" description="Polar residues" evidence="1">
    <location>
        <begin position="40"/>
        <end position="67"/>
    </location>
</feature>
<dbReference type="InterPro" id="IPR046522">
    <property type="entry name" value="DUF6699"/>
</dbReference>
<protein>
    <recommendedName>
        <fullName evidence="2">DUF6699 domain-containing protein</fullName>
    </recommendedName>
</protein>
<comment type="caution">
    <text evidence="3">The sequence shown here is derived from an EMBL/GenBank/DDBJ whole genome shotgun (WGS) entry which is preliminary data.</text>
</comment>
<feature type="compositionally biased region" description="Polar residues" evidence="1">
    <location>
        <begin position="80"/>
        <end position="125"/>
    </location>
</feature>
<feature type="compositionally biased region" description="Polar residues" evidence="1">
    <location>
        <begin position="328"/>
        <end position="339"/>
    </location>
</feature>
<dbReference type="Pfam" id="PF20415">
    <property type="entry name" value="DUF6699"/>
    <property type="match status" value="1"/>
</dbReference>
<evidence type="ECO:0000259" key="2">
    <source>
        <dbReference type="Pfam" id="PF20415"/>
    </source>
</evidence>
<accession>A0AAV5A7T4</accession>
<feature type="region of interest" description="Disordered" evidence="1">
    <location>
        <begin position="509"/>
        <end position="590"/>
    </location>
</feature>
<gene>
    <name evidence="3" type="ORF">Clacol_003751</name>
</gene>
<reference evidence="3" key="1">
    <citation type="submission" date="2021-10" db="EMBL/GenBank/DDBJ databases">
        <title>De novo Genome Assembly of Clathrus columnatus (Basidiomycota, Fungi) Using Illumina and Nanopore Sequence Data.</title>
        <authorList>
            <person name="Ogiso-Tanaka E."/>
            <person name="Itagaki H."/>
            <person name="Hosoya T."/>
            <person name="Hosaka K."/>
        </authorList>
    </citation>
    <scope>NUCLEOTIDE SEQUENCE</scope>
    <source>
        <strain evidence="3">MO-923</strain>
    </source>
</reference>
<feature type="compositionally biased region" description="Polar residues" evidence="1">
    <location>
        <begin position="256"/>
        <end position="271"/>
    </location>
</feature>
<organism evidence="3 4">
    <name type="scientific">Clathrus columnatus</name>
    <dbReference type="NCBI Taxonomy" id="1419009"/>
    <lineage>
        <taxon>Eukaryota</taxon>
        <taxon>Fungi</taxon>
        <taxon>Dikarya</taxon>
        <taxon>Basidiomycota</taxon>
        <taxon>Agaricomycotina</taxon>
        <taxon>Agaricomycetes</taxon>
        <taxon>Phallomycetidae</taxon>
        <taxon>Phallales</taxon>
        <taxon>Clathraceae</taxon>
        <taxon>Clathrus</taxon>
    </lineage>
</organism>
<feature type="domain" description="DUF6699" evidence="2">
    <location>
        <begin position="716"/>
        <end position="872"/>
    </location>
</feature>
<evidence type="ECO:0000256" key="1">
    <source>
        <dbReference type="SAM" id="MobiDB-lite"/>
    </source>
</evidence>
<feature type="region of interest" description="Disordered" evidence="1">
    <location>
        <begin position="1"/>
        <end position="424"/>
    </location>
</feature>
<feature type="compositionally biased region" description="Low complexity" evidence="1">
    <location>
        <begin position="273"/>
        <end position="288"/>
    </location>
</feature>
<feature type="compositionally biased region" description="Polar residues" evidence="1">
    <location>
        <begin position="519"/>
        <end position="531"/>
    </location>
</feature>
<feature type="compositionally biased region" description="Low complexity" evidence="1">
    <location>
        <begin position="244"/>
        <end position="255"/>
    </location>
</feature>
<feature type="compositionally biased region" description="Basic residues" evidence="1">
    <location>
        <begin position="547"/>
        <end position="578"/>
    </location>
</feature>
<dbReference type="Proteomes" id="UP001050691">
    <property type="component" value="Unassembled WGS sequence"/>
</dbReference>
<keyword evidence="4" id="KW-1185">Reference proteome</keyword>
<sequence length="891" mass="99009">MGSAQDLRRQLRYSTSHRTRNTKNGRDPYHNQIPEKVDSKSSNYTITLTAPSKFTSNTARNINPHASNNNQTKNKTTNTEPASLSFPNPANINLPNSTHMSVTSSRAPVPISNPNYRSTTSNSKSYVPPPPSLRKYQTREEDRAKQHNNNHYYSTVPRSSSVARSTTSNRTNRDRHQVRTNADTGGARSRSRAPSPYRSLTLPDEPEINRVFPNSDPNQVTDINVPIPSGHVSSKLFTSKVRPSASAGTRTRTSTVPNSPSVAASLGSASQYRRPTSRTAAGTSRTSRIPFIPPNGVPSVAAAPKPLTRSPSRSHSPSHTRIQPPANVDTSPSSATGGDSNAGPRVREGHVLSGLTARTEPGVPEGRNISQATVDHSFSRGRSPRRSLRPVQDVPAGQARNYHSTSRARSVVHPPPSISRSSAIPNPVPIPVPTPISHPQILPPHAVTIPGDPRSRKAMPFLDVGKTHMKQFGNYFPYSKRFRQNRAKTHGDVQPQDTRFGQEDYQVRSIDGGRRSHNVVANTPDDSTGGTTRARDSSHPPVMTRSPSRHQNQRSRSASRHSRHSKHSQLSQHTRHSYRAQSVHDTRAPVEVRIEGDHVIKNTRRNRAFKWKWPTSRFGMGKLVALNSNLRLRGLVENGTTPSTNVPDVGTTGVVQDSHKHAWTRSNRSANWHLPQIRKFTPLKTPVHDSRHPELSLRPVLHPLLRTATLFRPARLHWDVRNQALPVMSSADTAMMQKLLKEPATSPPTTRMLILVRSPVPKRPRVKSLDANPKFWEVDVFPSPASRSHPHSYIKCMDVLRAFGKMLRTSADTSEFDSLDIMHQRLVVRAFEMRAAGVFGRQDTDLTGLEREKAREIRKGYRKVDLLVNQTRSRSPSVLVAFTFCAQSSKL</sequence>
<feature type="compositionally biased region" description="Low complexity" evidence="1">
    <location>
        <begin position="308"/>
        <end position="321"/>
    </location>
</feature>
<feature type="compositionally biased region" description="Low complexity" evidence="1">
    <location>
        <begin position="154"/>
        <end position="170"/>
    </location>
</feature>
<name>A0AAV5A7T4_9AGAM</name>
<evidence type="ECO:0000313" key="3">
    <source>
        <dbReference type="EMBL" id="GJJ09528.1"/>
    </source>
</evidence>
<feature type="compositionally biased region" description="Low complexity" evidence="1">
    <location>
        <begin position="68"/>
        <end position="79"/>
    </location>
</feature>
<dbReference type="AlphaFoldDB" id="A0AAV5A7T4"/>
<feature type="compositionally biased region" description="Basic and acidic residues" evidence="1">
    <location>
        <begin position="24"/>
        <end position="39"/>
    </location>
</feature>
<dbReference type="EMBL" id="BPWL01000004">
    <property type="protein sequence ID" value="GJJ09528.1"/>
    <property type="molecule type" value="Genomic_DNA"/>
</dbReference>